<dbReference type="PROSITE" id="PS50522">
    <property type="entry name" value="RDRP_PHAGE"/>
    <property type="match status" value="1"/>
</dbReference>
<dbReference type="InterPro" id="IPR005093">
    <property type="entry name" value="RNArep_beta"/>
</dbReference>
<keyword evidence="3" id="KW-0808">Transferase</keyword>
<dbReference type="GO" id="GO:0046872">
    <property type="term" value="F:metal ion binding"/>
    <property type="evidence" value="ECO:0007669"/>
    <property type="project" value="UniProtKB-KW"/>
</dbReference>
<keyword evidence="6" id="KW-0693">Viral RNA replication</keyword>
<proteinExistence type="predicted"/>
<dbReference type="GO" id="GO:0039694">
    <property type="term" value="P:viral RNA genome replication"/>
    <property type="evidence" value="ECO:0007669"/>
    <property type="project" value="InterPro"/>
</dbReference>
<evidence type="ECO:0000256" key="4">
    <source>
        <dbReference type="ARBA" id="ARBA00022695"/>
    </source>
</evidence>
<feature type="domain" description="RdRp catalytic" evidence="10">
    <location>
        <begin position="273"/>
        <end position="404"/>
    </location>
</feature>
<evidence type="ECO:0000256" key="1">
    <source>
        <dbReference type="ARBA" id="ARBA00012494"/>
    </source>
</evidence>
<dbReference type="GO" id="GO:0003968">
    <property type="term" value="F:RNA-directed RNA polymerase activity"/>
    <property type="evidence" value="ECO:0007669"/>
    <property type="project" value="UniProtKB-KW"/>
</dbReference>
<evidence type="ECO:0000256" key="3">
    <source>
        <dbReference type="ARBA" id="ARBA00022679"/>
    </source>
</evidence>
<evidence type="ECO:0000256" key="8">
    <source>
        <dbReference type="ARBA" id="ARBA00048744"/>
    </source>
</evidence>
<evidence type="ECO:0000256" key="6">
    <source>
        <dbReference type="ARBA" id="ARBA00022953"/>
    </source>
</evidence>
<keyword evidence="9" id="KW-0460">Magnesium</keyword>
<feature type="binding site" evidence="9">
    <location>
        <position position="372"/>
    </location>
    <ligand>
        <name>Mg(2+)</name>
        <dbReference type="ChEBI" id="CHEBI:18420"/>
        <label>2</label>
    </ligand>
</feature>
<protein>
    <recommendedName>
        <fullName evidence="1">RNA-directed RNA polymerase</fullName>
        <ecNumber evidence="1">2.7.7.48</ecNumber>
    </recommendedName>
    <alternativeName>
        <fullName evidence="7">RNA replicase beta chain</fullName>
    </alternativeName>
</protein>
<dbReference type="InterPro" id="IPR007096">
    <property type="entry name" value="RNA-dir_Rpol_cat_phage"/>
</dbReference>
<name>A0A514DAQ7_9VIRU</name>
<gene>
    <name evidence="11" type="ORF">H1Bulk30157_000004</name>
</gene>
<keyword evidence="5" id="KW-0547">Nucleotide-binding</keyword>
<feature type="binding site" evidence="9">
    <location>
        <position position="373"/>
    </location>
    <ligand>
        <name>Mg(2+)</name>
        <dbReference type="ChEBI" id="CHEBI:18420"/>
        <label>2</label>
    </ligand>
</feature>
<feature type="binding site" evidence="9">
    <location>
        <position position="288"/>
    </location>
    <ligand>
        <name>Mg(2+)</name>
        <dbReference type="ChEBI" id="CHEBI:18420"/>
        <label>2</label>
    </ligand>
</feature>
<evidence type="ECO:0000256" key="9">
    <source>
        <dbReference type="PIRSR" id="PIRSR605093-1"/>
    </source>
</evidence>
<evidence type="ECO:0000259" key="10">
    <source>
        <dbReference type="PROSITE" id="PS50522"/>
    </source>
</evidence>
<evidence type="ECO:0000256" key="2">
    <source>
        <dbReference type="ARBA" id="ARBA00022484"/>
    </source>
</evidence>
<accession>A0A514DAQ7</accession>
<comment type="catalytic activity">
    <reaction evidence="8">
        <text>RNA(n) + a ribonucleoside 5'-triphosphate = RNA(n+1) + diphosphate</text>
        <dbReference type="Rhea" id="RHEA:21248"/>
        <dbReference type="Rhea" id="RHEA-COMP:14527"/>
        <dbReference type="Rhea" id="RHEA-COMP:17342"/>
        <dbReference type="ChEBI" id="CHEBI:33019"/>
        <dbReference type="ChEBI" id="CHEBI:61557"/>
        <dbReference type="ChEBI" id="CHEBI:140395"/>
        <dbReference type="EC" id="2.7.7.48"/>
    </reaction>
</comment>
<keyword evidence="2 11" id="KW-0696">RNA-directed RNA polymerase</keyword>
<evidence type="ECO:0000313" key="11">
    <source>
        <dbReference type="EMBL" id="QDH90708.1"/>
    </source>
</evidence>
<keyword evidence="4" id="KW-0548">Nucleotidyltransferase</keyword>
<dbReference type="EMBL" id="MN035732">
    <property type="protein sequence ID" value="QDH90708.1"/>
    <property type="molecule type" value="Genomic_RNA"/>
</dbReference>
<dbReference type="EC" id="2.7.7.48" evidence="1"/>
<comment type="cofactor">
    <cofactor evidence="9">
        <name>Mg(2+)</name>
        <dbReference type="ChEBI" id="CHEBI:18420"/>
    </cofactor>
    <text evidence="9">Binds 2 Mg(2+) per subunit.</text>
</comment>
<evidence type="ECO:0000256" key="5">
    <source>
        <dbReference type="ARBA" id="ARBA00022741"/>
    </source>
</evidence>
<reference evidence="11" key="1">
    <citation type="submission" date="2019-05" db="EMBL/GenBank/DDBJ databases">
        <title>Metatranscriptomic reconstruction reveals RNA viruses with the potential to shape carbon cycling in soil.</title>
        <authorList>
            <person name="Starr E.P."/>
            <person name="Nuccio E."/>
            <person name="Pett-Ridge J."/>
            <person name="Banfield J.F."/>
            <person name="Firestone M.K."/>
        </authorList>
    </citation>
    <scope>NUCLEOTIDE SEQUENCE</scope>
    <source>
        <strain evidence="11">H1_Bulk_30_scaffold_157</strain>
    </source>
</reference>
<keyword evidence="9" id="KW-0479">Metal-binding</keyword>
<sequence length="557" mass="63391">MDWLQHRSSADQFRFVEEVSQALATRGPLSASFNELVARKRFKDLVDFKFDYMKDFSVDDLRGARQIQALFSKQEQDWFGYGANMEQVAEANFTNAEGRCRVTNLRLENTRPKGRVSVVSHYAARKISAILGEVPSLDVLKFSFGPGATTNVKSAVANAQAKLSARPMCSEDMLPCVGEFLAEFPNLAEHHSTMHVHYEPLDLTDPEVTRYLVEVQVGHGKLTFVPKSVKTKRPIVVEPILNGLAQKGIGDYIKTRLHRIANLDLKDQERNRRLARVGSESDMLSTVDLSNASDTVSLSVVFELLPPEWVDFLGRYRTGTVIHRNRIMELEKWSSMGNGYTFELESLLFYSLAWACCVVEGCEVENVSVFGDDIILPSNATPLLYEVLDWYGFEVNTEKSYVAGPFRESCGTDWFRGIDIRPFYLKERISDQNLYVFHNWAMRNCEFNLARVIHEWTFPPNRLYGPSGYGDGHLIGSYSLYQKRRSRRRGYSGGYFDTYAPGIRRLQRHLPGDWLLPAYSVYTRSGLESPTDPSVVRGTKGYRRLSVYTLATTIFRG</sequence>
<organism evidence="11">
    <name type="scientific">Leviviridae sp</name>
    <dbReference type="NCBI Taxonomy" id="2027243"/>
    <lineage>
        <taxon>Viruses</taxon>
        <taxon>Riboviria</taxon>
        <taxon>Orthornavirae</taxon>
        <taxon>Lenarviricota</taxon>
        <taxon>Leviviricetes</taxon>
        <taxon>Norzivirales</taxon>
        <taxon>Fiersviridae</taxon>
    </lineage>
</organism>
<dbReference type="GO" id="GO:0000166">
    <property type="term" value="F:nucleotide binding"/>
    <property type="evidence" value="ECO:0007669"/>
    <property type="project" value="UniProtKB-KW"/>
</dbReference>
<evidence type="ECO:0000256" key="7">
    <source>
        <dbReference type="ARBA" id="ARBA00030248"/>
    </source>
</evidence>
<dbReference type="Pfam" id="PF03431">
    <property type="entry name" value="RNA_replicase_B"/>
    <property type="match status" value="1"/>
</dbReference>